<protein>
    <recommendedName>
        <fullName evidence="6">S-adenosyl-L-methionine-dependent methyltransferase</fullName>
        <ecNumber evidence="6">2.1.1.-</ecNumber>
    </recommendedName>
</protein>
<evidence type="ECO:0000256" key="5">
    <source>
        <dbReference type="ARBA" id="ARBA00022691"/>
    </source>
</evidence>
<keyword evidence="9" id="KW-1185">Reference proteome</keyword>
<dbReference type="NCBIfam" id="TIGR00027">
    <property type="entry name" value="mthyl_TIGR00027"/>
    <property type="match status" value="1"/>
</dbReference>
<dbReference type="GO" id="GO:0008168">
    <property type="term" value="F:methyltransferase activity"/>
    <property type="evidence" value="ECO:0007669"/>
    <property type="project" value="UniProtKB-UniRule"/>
</dbReference>
<evidence type="ECO:0000256" key="3">
    <source>
        <dbReference type="ARBA" id="ARBA00022603"/>
    </source>
</evidence>
<organism evidence="8 9">
    <name type="scientific">Cryobacterium tepidiphilum</name>
    <dbReference type="NCBI Taxonomy" id="2486026"/>
    <lineage>
        <taxon>Bacteria</taxon>
        <taxon>Bacillati</taxon>
        <taxon>Actinomycetota</taxon>
        <taxon>Actinomycetes</taxon>
        <taxon>Micrococcales</taxon>
        <taxon>Microbacteriaceae</taxon>
        <taxon>Cryobacterium</taxon>
    </lineage>
</organism>
<evidence type="ECO:0000256" key="2">
    <source>
        <dbReference type="ARBA" id="ARBA00008138"/>
    </source>
</evidence>
<feature type="compositionally biased region" description="Basic and acidic residues" evidence="7">
    <location>
        <begin position="284"/>
        <end position="293"/>
    </location>
</feature>
<evidence type="ECO:0000256" key="1">
    <source>
        <dbReference type="ARBA" id="ARBA00003907"/>
    </source>
</evidence>
<dbReference type="RefSeq" id="WP_123046586.1">
    <property type="nucleotide sequence ID" value="NZ_RDSR01000024.1"/>
</dbReference>
<dbReference type="PROSITE" id="PS51257">
    <property type="entry name" value="PROKAR_LIPOPROTEIN"/>
    <property type="match status" value="1"/>
</dbReference>
<dbReference type="Gene3D" id="3.40.50.150">
    <property type="entry name" value="Vaccinia Virus protein VP39"/>
    <property type="match status" value="1"/>
</dbReference>
<dbReference type="EMBL" id="RDSR01000024">
    <property type="protein sequence ID" value="RNE57194.1"/>
    <property type="molecule type" value="Genomic_DNA"/>
</dbReference>
<comment type="caution">
    <text evidence="8">The sequence shown here is derived from an EMBL/GenBank/DDBJ whole genome shotgun (WGS) entry which is preliminary data.</text>
</comment>
<evidence type="ECO:0000256" key="4">
    <source>
        <dbReference type="ARBA" id="ARBA00022679"/>
    </source>
</evidence>
<dbReference type="InterPro" id="IPR029063">
    <property type="entry name" value="SAM-dependent_MTases_sf"/>
</dbReference>
<dbReference type="PANTHER" id="PTHR43619">
    <property type="entry name" value="S-ADENOSYL-L-METHIONINE-DEPENDENT METHYLTRANSFERASE YKTD-RELATED"/>
    <property type="match status" value="1"/>
</dbReference>
<accession>A0A3M8KXY2</accession>
<dbReference type="Proteomes" id="UP000279859">
    <property type="component" value="Unassembled WGS sequence"/>
</dbReference>
<dbReference type="Pfam" id="PF04072">
    <property type="entry name" value="LCM"/>
    <property type="match status" value="1"/>
</dbReference>
<reference evidence="8 9" key="1">
    <citation type="submission" date="2018-11" db="EMBL/GenBank/DDBJ databases">
        <title>Cryobacterium sp. nov., isolated from rhizosphere soil of lettuce.</title>
        <authorList>
            <person name="Wang Y."/>
        </authorList>
    </citation>
    <scope>NUCLEOTIDE SEQUENCE [LARGE SCALE GENOMIC DNA]</scope>
    <source>
        <strain evidence="8 9">NEAU-85</strain>
    </source>
</reference>
<proteinExistence type="inferred from homology"/>
<evidence type="ECO:0000256" key="7">
    <source>
        <dbReference type="SAM" id="MobiDB-lite"/>
    </source>
</evidence>
<evidence type="ECO:0000313" key="8">
    <source>
        <dbReference type="EMBL" id="RNE57194.1"/>
    </source>
</evidence>
<keyword evidence="4 8" id="KW-0808">Transferase</keyword>
<keyword evidence="5 6" id="KW-0949">S-adenosyl-L-methionine</keyword>
<evidence type="ECO:0000313" key="9">
    <source>
        <dbReference type="Proteomes" id="UP000279859"/>
    </source>
</evidence>
<dbReference type="InterPro" id="IPR011610">
    <property type="entry name" value="SAM_mthyl_Trfase_ML2640-like"/>
</dbReference>
<comment type="function">
    <text evidence="1 6">Exhibits S-adenosyl-L-methionine-dependent methyltransferase activity.</text>
</comment>
<dbReference type="InterPro" id="IPR007213">
    <property type="entry name" value="Ppm1/Ppm2/Tcmp"/>
</dbReference>
<dbReference type="AlphaFoldDB" id="A0A3M8KXY2"/>
<feature type="region of interest" description="Disordered" evidence="7">
    <location>
        <begin position="275"/>
        <end position="301"/>
    </location>
</feature>
<comment type="similarity">
    <text evidence="2 6">Belongs to the UPF0677 family.</text>
</comment>
<sequence length="307" mass="32360">MTAATKPTGGGGEVNATALAVAACRAVETTRPDALVLDPFASAFVAAASTTLDLPTRWPAPGEDVSPFQQPLLHASVYIGVRTRFIDDVMADEADVQQVVILGAGLDTRAYRLTLAHHAPFFELDDAATLEFKQGVLEAGGAQPLRERHPLPVDVSIAWDAPLRAQGFDADEPTLWIVEGLLPYLSAEAQHAVLSTIVSLSAVGSTAVIERAVPLPAGPELDEKLRAFSAQTGLPVSDLLARANPPDPVAMLREAGWVAEAHSPRELAARYGRHLGAPGAPEQEGERAERDADSSPSRGGIVVARLL</sequence>
<dbReference type="OrthoDB" id="9806164at2"/>
<evidence type="ECO:0000256" key="6">
    <source>
        <dbReference type="RuleBase" id="RU362030"/>
    </source>
</evidence>
<dbReference type="SUPFAM" id="SSF53335">
    <property type="entry name" value="S-adenosyl-L-methionine-dependent methyltransferases"/>
    <property type="match status" value="1"/>
</dbReference>
<gene>
    <name evidence="8" type="ORF">EEJ31_12285</name>
</gene>
<dbReference type="PANTHER" id="PTHR43619:SF2">
    <property type="entry name" value="S-ADENOSYL-L-METHIONINE-DEPENDENT METHYLTRANSFERASES SUPERFAMILY PROTEIN"/>
    <property type="match status" value="1"/>
</dbReference>
<name>A0A3M8KXY2_9MICO</name>
<keyword evidence="3 6" id="KW-0489">Methyltransferase</keyword>
<dbReference type="GO" id="GO:0032259">
    <property type="term" value="P:methylation"/>
    <property type="evidence" value="ECO:0007669"/>
    <property type="project" value="UniProtKB-KW"/>
</dbReference>
<dbReference type="EC" id="2.1.1.-" evidence="6"/>